<dbReference type="Pfam" id="PF07728">
    <property type="entry name" value="AAA_5"/>
    <property type="match status" value="1"/>
</dbReference>
<feature type="region of interest" description="Disordered" evidence="1">
    <location>
        <begin position="1"/>
        <end position="29"/>
    </location>
</feature>
<evidence type="ECO:0000259" key="2">
    <source>
        <dbReference type="SMART" id="SM00382"/>
    </source>
</evidence>
<sequence length="655" mass="73999">MAGVEKQFNMMPSAEEGSKSKRKSKAMPVLDSLELPSEDREVLLPVKESEGSVYFLGVEVPKGRGGDRVPNPERFSADVLTDFDFRLMRDIAVALKLNQPVLIEGGSGIGKSRTIDRMCSQLDRESYYANCHEFDADVLIGKMTTTEEAKSGFGWRDGLVVGAIRNGGVLFLDEYNFMKGGTRAALHEIIDAILQGKDEITLVDNHGERVPVHPDFRIIAAQNPPGGKHGDREVLDPAQYTRFSHVKLPENLPKDSKRARALGFLGKDNKITIDQTEYLFSGGLSLEALKEIPGIEELVDKYIEFTETVEAMAEKGELGADQSQPAYFSFQRDYDRVINFVQSFYRGDVNDTFQRALRYYFANRFESISDRAKVEEMIAHIKYVAPTNSRRLALDEISFEKSKTEEGIDYLVKSFGKGKEKIMPGQLLKGPDGKISVFVGVSKTDGSPVLLPHKSVESDMAEIPADILEKQTDFLKEVFSSWGVSDEKITKADITPAWQDPKSLKPEDWEKLKSNVDEEKFGEYTLNPEMGGFSDADFESLSKSEKFKRFKTEKLPDDWNGKPLAEVATYIMETYGDRYYLPGIEYWQWLSANPDKSPAELKDGDYQFLFGSTLRHSRGHWSVPCVSWNGSKWNRSADWLDNSWYSHSRVVLLER</sequence>
<dbReference type="GO" id="GO:0016887">
    <property type="term" value="F:ATP hydrolysis activity"/>
    <property type="evidence" value="ECO:0007669"/>
    <property type="project" value="InterPro"/>
</dbReference>
<comment type="caution">
    <text evidence="3">The sequence shown here is derived from an EMBL/GenBank/DDBJ whole genome shotgun (WGS) entry which is preliminary data.</text>
</comment>
<dbReference type="PANTHER" id="PTHR42759">
    <property type="entry name" value="MOXR FAMILY PROTEIN"/>
    <property type="match status" value="1"/>
</dbReference>
<evidence type="ECO:0000313" key="3">
    <source>
        <dbReference type="EMBL" id="OHA58074.1"/>
    </source>
</evidence>
<dbReference type="PANTHER" id="PTHR42759:SF1">
    <property type="entry name" value="MAGNESIUM-CHELATASE SUBUNIT CHLD"/>
    <property type="match status" value="1"/>
</dbReference>
<dbReference type="InterPro" id="IPR011704">
    <property type="entry name" value="ATPase_dyneun-rel_AAA"/>
</dbReference>
<dbReference type="InterPro" id="IPR003593">
    <property type="entry name" value="AAA+_ATPase"/>
</dbReference>
<dbReference type="SMART" id="SM00382">
    <property type="entry name" value="AAA"/>
    <property type="match status" value="1"/>
</dbReference>
<feature type="domain" description="AAA+ ATPase" evidence="2">
    <location>
        <begin position="97"/>
        <end position="253"/>
    </location>
</feature>
<gene>
    <name evidence="3" type="ORF">A2370_01795</name>
</gene>
<proteinExistence type="predicted"/>
<reference evidence="3 4" key="1">
    <citation type="journal article" date="2016" name="Nat. Commun.">
        <title>Thousands of microbial genomes shed light on interconnected biogeochemical processes in an aquifer system.</title>
        <authorList>
            <person name="Anantharaman K."/>
            <person name="Brown C.T."/>
            <person name="Hug L.A."/>
            <person name="Sharon I."/>
            <person name="Castelle C.J."/>
            <person name="Probst A.J."/>
            <person name="Thomas B.C."/>
            <person name="Singh A."/>
            <person name="Wilkins M.J."/>
            <person name="Karaoz U."/>
            <person name="Brodie E.L."/>
            <person name="Williams K.H."/>
            <person name="Hubbard S.S."/>
            <person name="Banfield J.F."/>
        </authorList>
    </citation>
    <scope>NUCLEOTIDE SEQUENCE [LARGE SCALE GENOMIC DNA]</scope>
</reference>
<dbReference type="InterPro" id="IPR027417">
    <property type="entry name" value="P-loop_NTPase"/>
</dbReference>
<evidence type="ECO:0000313" key="4">
    <source>
        <dbReference type="Proteomes" id="UP000176222"/>
    </source>
</evidence>
<protein>
    <recommendedName>
        <fullName evidence="2">AAA+ ATPase domain-containing protein</fullName>
    </recommendedName>
</protein>
<name>A0A1G2QBY1_9BACT</name>
<dbReference type="Gene3D" id="3.40.50.300">
    <property type="entry name" value="P-loop containing nucleotide triphosphate hydrolases"/>
    <property type="match status" value="1"/>
</dbReference>
<dbReference type="GO" id="GO:0005524">
    <property type="term" value="F:ATP binding"/>
    <property type="evidence" value="ECO:0007669"/>
    <property type="project" value="InterPro"/>
</dbReference>
<dbReference type="Proteomes" id="UP000176222">
    <property type="component" value="Unassembled WGS sequence"/>
</dbReference>
<dbReference type="EMBL" id="MHTH01000015">
    <property type="protein sequence ID" value="OHA58074.1"/>
    <property type="molecule type" value="Genomic_DNA"/>
</dbReference>
<evidence type="ECO:0000256" key="1">
    <source>
        <dbReference type="SAM" id="MobiDB-lite"/>
    </source>
</evidence>
<organism evidence="3 4">
    <name type="scientific">Candidatus Vogelbacteria bacterium RIFOXYB1_FULL_42_16</name>
    <dbReference type="NCBI Taxonomy" id="1802436"/>
    <lineage>
        <taxon>Bacteria</taxon>
        <taxon>Candidatus Vogeliibacteriota</taxon>
    </lineage>
</organism>
<accession>A0A1G2QBY1</accession>
<dbReference type="CDD" id="cd00009">
    <property type="entry name" value="AAA"/>
    <property type="match status" value="1"/>
</dbReference>
<dbReference type="STRING" id="1802436.A2370_01795"/>
<dbReference type="AlphaFoldDB" id="A0A1G2QBY1"/>
<dbReference type="InterPro" id="IPR050764">
    <property type="entry name" value="CbbQ/NirQ/NorQ/GpvN"/>
</dbReference>
<dbReference type="SUPFAM" id="SSF52540">
    <property type="entry name" value="P-loop containing nucleoside triphosphate hydrolases"/>
    <property type="match status" value="1"/>
</dbReference>